<evidence type="ECO:0000259" key="5">
    <source>
        <dbReference type="Pfam" id="PF03124"/>
    </source>
</evidence>
<evidence type="ECO:0000256" key="3">
    <source>
        <dbReference type="ARBA" id="ARBA00022989"/>
    </source>
</evidence>
<keyword evidence="2" id="KW-0812">Transmembrane</keyword>
<dbReference type="AlphaFoldDB" id="A0A9W7CMG3"/>
<dbReference type="InterPro" id="IPR004342">
    <property type="entry name" value="EXS_C"/>
</dbReference>
<comment type="caution">
    <text evidence="6">The sequence shown here is derived from an EMBL/GenBank/DDBJ whole genome shotgun (WGS) entry which is preliminary data.</text>
</comment>
<dbReference type="Proteomes" id="UP001165083">
    <property type="component" value="Unassembled WGS sequence"/>
</dbReference>
<evidence type="ECO:0000313" key="6">
    <source>
        <dbReference type="EMBL" id="GMF32176.1"/>
    </source>
</evidence>
<evidence type="ECO:0000256" key="2">
    <source>
        <dbReference type="ARBA" id="ARBA00022692"/>
    </source>
</evidence>
<dbReference type="OrthoDB" id="9970435at2759"/>
<keyword evidence="3" id="KW-1133">Transmembrane helix</keyword>
<accession>A0A9W7CMG3</accession>
<evidence type="ECO:0000256" key="1">
    <source>
        <dbReference type="ARBA" id="ARBA00004141"/>
    </source>
</evidence>
<evidence type="ECO:0000256" key="4">
    <source>
        <dbReference type="ARBA" id="ARBA00023136"/>
    </source>
</evidence>
<proteinExistence type="predicted"/>
<dbReference type="GO" id="GO:0016020">
    <property type="term" value="C:membrane"/>
    <property type="evidence" value="ECO:0007669"/>
    <property type="project" value="UniProtKB-SubCell"/>
</dbReference>
<gene>
    <name evidence="6" type="ORF">Plil01_001377700</name>
</gene>
<reference evidence="6" key="1">
    <citation type="submission" date="2023-04" db="EMBL/GenBank/DDBJ databases">
        <title>Phytophthora lilii NBRC 32176.</title>
        <authorList>
            <person name="Ichikawa N."/>
            <person name="Sato H."/>
            <person name="Tonouchi N."/>
        </authorList>
    </citation>
    <scope>NUCLEOTIDE SEQUENCE</scope>
    <source>
        <strain evidence="6">NBRC 32176</strain>
    </source>
</reference>
<evidence type="ECO:0000313" key="7">
    <source>
        <dbReference type="Proteomes" id="UP001165083"/>
    </source>
</evidence>
<sequence>MTGLLNTMKNCSSLLVISVEAYPMRQTGTKPILFAMRGVQPLYSFLWDVMDWGIGQPKLPTARCLLYGTTSCSLQRLTPRDSGDGASDTLALMSIGLTDRPSGQMSVGEFFWALPLASIRASGNTIVRLSRNPGIPKKESLLMSKTKAED</sequence>
<dbReference type="Pfam" id="PF03124">
    <property type="entry name" value="EXS"/>
    <property type="match status" value="1"/>
</dbReference>
<dbReference type="EMBL" id="BSXW01000964">
    <property type="protein sequence ID" value="GMF32176.1"/>
    <property type="molecule type" value="Genomic_DNA"/>
</dbReference>
<keyword evidence="7" id="KW-1185">Reference proteome</keyword>
<organism evidence="6 7">
    <name type="scientific">Phytophthora lilii</name>
    <dbReference type="NCBI Taxonomy" id="2077276"/>
    <lineage>
        <taxon>Eukaryota</taxon>
        <taxon>Sar</taxon>
        <taxon>Stramenopiles</taxon>
        <taxon>Oomycota</taxon>
        <taxon>Peronosporomycetes</taxon>
        <taxon>Peronosporales</taxon>
        <taxon>Peronosporaceae</taxon>
        <taxon>Phytophthora</taxon>
    </lineage>
</organism>
<keyword evidence="4" id="KW-0472">Membrane</keyword>
<name>A0A9W7CMG3_9STRA</name>
<protein>
    <submittedName>
        <fullName evidence="6">Unnamed protein product</fullName>
    </submittedName>
</protein>
<feature type="domain" description="EXS" evidence="5">
    <location>
        <begin position="4"/>
        <end position="57"/>
    </location>
</feature>
<comment type="subcellular location">
    <subcellularLocation>
        <location evidence="1">Membrane</location>
        <topology evidence="1">Multi-pass membrane protein</topology>
    </subcellularLocation>
</comment>